<dbReference type="AlphaFoldDB" id="A0A0H2RGJ3"/>
<organism evidence="1 2">
    <name type="scientific">Schizopora paradoxa</name>
    <dbReference type="NCBI Taxonomy" id="27342"/>
    <lineage>
        <taxon>Eukaryota</taxon>
        <taxon>Fungi</taxon>
        <taxon>Dikarya</taxon>
        <taxon>Basidiomycota</taxon>
        <taxon>Agaricomycotina</taxon>
        <taxon>Agaricomycetes</taxon>
        <taxon>Hymenochaetales</taxon>
        <taxon>Schizoporaceae</taxon>
        <taxon>Schizopora</taxon>
    </lineage>
</organism>
<dbReference type="Gene3D" id="3.80.10.10">
    <property type="entry name" value="Ribonuclease Inhibitor"/>
    <property type="match status" value="1"/>
</dbReference>
<dbReference type="SUPFAM" id="SSF52047">
    <property type="entry name" value="RNI-like"/>
    <property type="match status" value="1"/>
</dbReference>
<name>A0A0H2RGJ3_9AGAM</name>
<evidence type="ECO:0000313" key="1">
    <source>
        <dbReference type="EMBL" id="KLO10970.1"/>
    </source>
</evidence>
<dbReference type="OrthoDB" id="3253362at2759"/>
<sequence length="467" mass="52691">MSSHAFPSGAANLLFNKLCPEILGEIFQACIATSGERSGPSLSSAPINISQVCRRWRQVALSTPRLWSSFSLLHRRYIENDSSDDYHCIKRTIPVIKNWIERSSCAPLDFDIYMRLHEFMKDLAEDIESLLEILIDQRDRWRSVTIIYDFPLSRWFDVSFSDMYMLRHLQLECCSTPDCVARLDLTRSPKLETLFLQGNFKMIGSGNIPSLANVHLAPNTGVPSLSAFPTLQDCFDILRRAPSLQIFDASCEGSSDEDFFEHIQMNNLHGFHLRLGSTHVVSKNQLSSFFEHLTVPSLKSLHVSCHSLIDYSPINANLLGLITRSQAPISTLILDTPAVREEQLISLLRLLPGLKTLQLGGMRTLDKVFSNLTLAAANEIEDDICPQLERIHIKDIDNMSLSGLSDCVVSRWRGPTKSKEGHGVFKRSLREVAILNCTPSDETPGIFRDLKVEGLILELRLKPYVYV</sequence>
<evidence type="ECO:0000313" key="2">
    <source>
        <dbReference type="Proteomes" id="UP000053477"/>
    </source>
</evidence>
<gene>
    <name evidence="1" type="ORF">SCHPADRAFT_942442</name>
</gene>
<dbReference type="Gene3D" id="1.20.1280.50">
    <property type="match status" value="1"/>
</dbReference>
<dbReference type="STRING" id="27342.A0A0H2RGJ3"/>
<dbReference type="Proteomes" id="UP000053477">
    <property type="component" value="Unassembled WGS sequence"/>
</dbReference>
<reference evidence="1 2" key="1">
    <citation type="submission" date="2015-04" db="EMBL/GenBank/DDBJ databases">
        <title>Complete genome sequence of Schizopora paradoxa KUC8140, a cosmopolitan wood degrader in East Asia.</title>
        <authorList>
            <consortium name="DOE Joint Genome Institute"/>
            <person name="Min B."/>
            <person name="Park H."/>
            <person name="Jang Y."/>
            <person name="Kim J.-J."/>
            <person name="Kim K.H."/>
            <person name="Pangilinan J."/>
            <person name="Lipzen A."/>
            <person name="Riley R."/>
            <person name="Grigoriev I.V."/>
            <person name="Spatafora J.W."/>
            <person name="Choi I.-G."/>
        </authorList>
    </citation>
    <scope>NUCLEOTIDE SEQUENCE [LARGE SCALE GENOMIC DNA]</scope>
    <source>
        <strain evidence="1 2">KUC8140</strain>
    </source>
</reference>
<keyword evidence="2" id="KW-1185">Reference proteome</keyword>
<protein>
    <submittedName>
        <fullName evidence="1">Uncharacterized protein</fullName>
    </submittedName>
</protein>
<dbReference type="EMBL" id="KQ086012">
    <property type="protein sequence ID" value="KLO10970.1"/>
    <property type="molecule type" value="Genomic_DNA"/>
</dbReference>
<accession>A0A0H2RGJ3</accession>
<dbReference type="InParanoid" id="A0A0H2RGJ3"/>
<proteinExistence type="predicted"/>
<dbReference type="InterPro" id="IPR032675">
    <property type="entry name" value="LRR_dom_sf"/>
</dbReference>